<name>A0A830CJC4_9LAMI</name>
<protein>
    <submittedName>
        <fullName evidence="2">Myb-related protein myb4</fullName>
    </submittedName>
</protein>
<feature type="compositionally biased region" description="Basic residues" evidence="1">
    <location>
        <begin position="13"/>
        <end position="23"/>
    </location>
</feature>
<dbReference type="AlphaFoldDB" id="A0A830CJC4"/>
<proteinExistence type="predicted"/>
<sequence>MGRSPSSDESGLKKGHGLPKKMKNSPNISKNMAMAAGEPSPTCWYVFFFSFYLRTIQ</sequence>
<gene>
    <name evidence="2" type="ORF">PHJA_002220700</name>
</gene>
<organism evidence="2 3">
    <name type="scientific">Phtheirospermum japonicum</name>
    <dbReference type="NCBI Taxonomy" id="374723"/>
    <lineage>
        <taxon>Eukaryota</taxon>
        <taxon>Viridiplantae</taxon>
        <taxon>Streptophyta</taxon>
        <taxon>Embryophyta</taxon>
        <taxon>Tracheophyta</taxon>
        <taxon>Spermatophyta</taxon>
        <taxon>Magnoliopsida</taxon>
        <taxon>eudicotyledons</taxon>
        <taxon>Gunneridae</taxon>
        <taxon>Pentapetalae</taxon>
        <taxon>asterids</taxon>
        <taxon>lamiids</taxon>
        <taxon>Lamiales</taxon>
        <taxon>Orobanchaceae</taxon>
        <taxon>Orobanchaceae incertae sedis</taxon>
        <taxon>Phtheirospermum</taxon>
    </lineage>
</organism>
<reference evidence="2" key="1">
    <citation type="submission" date="2020-07" db="EMBL/GenBank/DDBJ databases">
        <title>Ethylene signaling mediates host invasion by parasitic plants.</title>
        <authorList>
            <person name="Yoshida S."/>
        </authorList>
    </citation>
    <scope>NUCLEOTIDE SEQUENCE</scope>
    <source>
        <strain evidence="2">Okayama</strain>
    </source>
</reference>
<evidence type="ECO:0000313" key="2">
    <source>
        <dbReference type="EMBL" id="GFQ00768.1"/>
    </source>
</evidence>
<accession>A0A830CJC4</accession>
<feature type="region of interest" description="Disordered" evidence="1">
    <location>
        <begin position="1"/>
        <end position="27"/>
    </location>
</feature>
<comment type="caution">
    <text evidence="2">The sequence shown here is derived from an EMBL/GenBank/DDBJ whole genome shotgun (WGS) entry which is preliminary data.</text>
</comment>
<dbReference type="Proteomes" id="UP000653305">
    <property type="component" value="Unassembled WGS sequence"/>
</dbReference>
<evidence type="ECO:0000313" key="3">
    <source>
        <dbReference type="Proteomes" id="UP000653305"/>
    </source>
</evidence>
<evidence type="ECO:0000256" key="1">
    <source>
        <dbReference type="SAM" id="MobiDB-lite"/>
    </source>
</evidence>
<dbReference type="EMBL" id="BMAC01000643">
    <property type="protein sequence ID" value="GFQ00768.1"/>
    <property type="molecule type" value="Genomic_DNA"/>
</dbReference>
<keyword evidence="3" id="KW-1185">Reference proteome</keyword>